<dbReference type="CDD" id="cd16380">
    <property type="entry name" value="YitT_C"/>
    <property type="match status" value="1"/>
</dbReference>
<organism evidence="8 9">
    <name type="scientific">Fretibacterium fastidiosum</name>
    <dbReference type="NCBI Taxonomy" id="651822"/>
    <lineage>
        <taxon>Bacteria</taxon>
        <taxon>Thermotogati</taxon>
        <taxon>Synergistota</taxon>
        <taxon>Synergistia</taxon>
        <taxon>Synergistales</taxon>
        <taxon>Aminobacteriaceae</taxon>
        <taxon>Fretibacterium</taxon>
    </lineage>
</organism>
<feature type="transmembrane region" description="Helical" evidence="6">
    <location>
        <begin position="159"/>
        <end position="181"/>
    </location>
</feature>
<feature type="transmembrane region" description="Helical" evidence="6">
    <location>
        <begin position="62"/>
        <end position="84"/>
    </location>
</feature>
<evidence type="ECO:0000256" key="6">
    <source>
        <dbReference type="SAM" id="Phobius"/>
    </source>
</evidence>
<evidence type="ECO:0000256" key="1">
    <source>
        <dbReference type="ARBA" id="ARBA00004651"/>
    </source>
</evidence>
<dbReference type="Proteomes" id="UP000008957">
    <property type="component" value="Chromosome"/>
</dbReference>
<dbReference type="Gene3D" id="3.30.70.120">
    <property type="match status" value="1"/>
</dbReference>
<protein>
    <submittedName>
        <fullName evidence="8">Uncharacterized conserved protein</fullName>
    </submittedName>
</protein>
<dbReference type="GO" id="GO:0005886">
    <property type="term" value="C:plasma membrane"/>
    <property type="evidence" value="ECO:0007669"/>
    <property type="project" value="UniProtKB-SubCell"/>
</dbReference>
<dbReference type="EMBL" id="FP929056">
    <property type="protein sequence ID" value="CBL28096.1"/>
    <property type="molecule type" value="Genomic_DNA"/>
</dbReference>
<evidence type="ECO:0000259" key="7">
    <source>
        <dbReference type="Pfam" id="PF10035"/>
    </source>
</evidence>
<dbReference type="InterPro" id="IPR015867">
    <property type="entry name" value="N-reg_PII/ATP_PRibTrfase_C"/>
</dbReference>
<feature type="transmembrane region" description="Helical" evidence="6">
    <location>
        <begin position="21"/>
        <end position="42"/>
    </location>
</feature>
<gene>
    <name evidence="8" type="ORF">SY1_07770</name>
</gene>
<dbReference type="InterPro" id="IPR051461">
    <property type="entry name" value="UPF0750_membrane"/>
</dbReference>
<dbReference type="RefSeq" id="WP_015556243.1">
    <property type="nucleotide sequence ID" value="NC_021038.1"/>
</dbReference>
<keyword evidence="9" id="KW-1185">Reference proteome</keyword>
<name>A0AB94IWB1_9BACT</name>
<dbReference type="AlphaFoldDB" id="A0AB94IWB1"/>
<comment type="subcellular location">
    <subcellularLocation>
        <location evidence="1">Cell membrane</location>
        <topology evidence="1">Multi-pass membrane protein</topology>
    </subcellularLocation>
</comment>
<evidence type="ECO:0000256" key="2">
    <source>
        <dbReference type="ARBA" id="ARBA00022475"/>
    </source>
</evidence>
<feature type="transmembrane region" description="Helical" evidence="6">
    <location>
        <begin position="91"/>
        <end position="109"/>
    </location>
</feature>
<dbReference type="InterPro" id="IPR003740">
    <property type="entry name" value="YitT"/>
</dbReference>
<proteinExistence type="predicted"/>
<keyword evidence="5 6" id="KW-0472">Membrane</keyword>
<sequence>MGERTQRSRAADFLHRLMTEELDTLISTTIGTVLTCFAIIALMMPYKFASGGVTGVALITNYLWGLSPVWVITVGNALLLLWGWHYLSMRFALWTLYVTILTSLVLPVVEMFQYPVIQEPLLAAILGGIIGGIGYGMLFRVDASSGGMDVVSAAARKRWGADIGTMSLYINLVILLASFVAVSLEEVLFGALMLYVETLTIDNVVHSFHRRTQALIISGRVLEIKNYIMTDLERTATLIPAKGAYRDTPLELLLVILPRRQAASLKRYIASLDPTAFVIFSEVSEVVGEGFKSWLRA</sequence>
<evidence type="ECO:0000256" key="4">
    <source>
        <dbReference type="ARBA" id="ARBA00022989"/>
    </source>
</evidence>
<reference evidence="9" key="1">
    <citation type="submission" date="2010-03" db="EMBL/GenBank/DDBJ databases">
        <title>The genome sequence of Synergistetes sp. SGP1.</title>
        <authorList>
            <consortium name="metaHIT consortium -- http://www.metahit.eu/"/>
            <person name="Pajon A."/>
            <person name="Turner K."/>
            <person name="Parkhill J."/>
            <person name="Wade W."/>
            <person name="Vartoukian S."/>
        </authorList>
    </citation>
    <scope>NUCLEOTIDE SEQUENCE [LARGE SCALE GENOMIC DNA]</scope>
    <source>
        <strain evidence="9">SGP1</strain>
    </source>
</reference>
<accession>A0AB94IWB1</accession>
<reference evidence="8 9" key="2">
    <citation type="submission" date="2010-03" db="EMBL/GenBank/DDBJ databases">
        <authorList>
            <person name="Pajon A."/>
        </authorList>
    </citation>
    <scope>NUCLEOTIDE SEQUENCE [LARGE SCALE GENOMIC DNA]</scope>
    <source>
        <strain evidence="8 9">SGP1</strain>
    </source>
</reference>
<dbReference type="KEGG" id="sbr:SY1_07770"/>
<keyword evidence="2" id="KW-1003">Cell membrane</keyword>
<dbReference type="PIRSF" id="PIRSF006483">
    <property type="entry name" value="Membrane_protein_YitT"/>
    <property type="match status" value="1"/>
</dbReference>
<evidence type="ECO:0000313" key="9">
    <source>
        <dbReference type="Proteomes" id="UP000008957"/>
    </source>
</evidence>
<dbReference type="Pfam" id="PF02588">
    <property type="entry name" value="YitT_membrane"/>
    <property type="match status" value="1"/>
</dbReference>
<dbReference type="Pfam" id="PF10035">
    <property type="entry name" value="DUF2179"/>
    <property type="match status" value="1"/>
</dbReference>
<evidence type="ECO:0000313" key="8">
    <source>
        <dbReference type="EMBL" id="CBL28096.1"/>
    </source>
</evidence>
<evidence type="ECO:0000256" key="5">
    <source>
        <dbReference type="ARBA" id="ARBA00023136"/>
    </source>
</evidence>
<dbReference type="PANTHER" id="PTHR33545:SF5">
    <property type="entry name" value="UPF0750 MEMBRANE PROTEIN YITT"/>
    <property type="match status" value="1"/>
</dbReference>
<feature type="domain" description="DUF2179" evidence="7">
    <location>
        <begin position="234"/>
        <end position="288"/>
    </location>
</feature>
<keyword evidence="3 6" id="KW-0812">Transmembrane</keyword>
<dbReference type="PANTHER" id="PTHR33545">
    <property type="entry name" value="UPF0750 MEMBRANE PROTEIN YITT-RELATED"/>
    <property type="match status" value="1"/>
</dbReference>
<feature type="transmembrane region" description="Helical" evidence="6">
    <location>
        <begin position="121"/>
        <end position="138"/>
    </location>
</feature>
<dbReference type="InterPro" id="IPR019264">
    <property type="entry name" value="DUF2179"/>
</dbReference>
<keyword evidence="4 6" id="KW-1133">Transmembrane helix</keyword>
<evidence type="ECO:0000256" key="3">
    <source>
        <dbReference type="ARBA" id="ARBA00022692"/>
    </source>
</evidence>